<dbReference type="Proteomes" id="UP000236333">
    <property type="component" value="Unassembled WGS sequence"/>
</dbReference>
<dbReference type="FunFam" id="2.40.50.140:FF:000050">
    <property type="entry name" value="Lysine--tRNA ligase"/>
    <property type="match status" value="1"/>
</dbReference>
<name>A0A2J8A9C6_9CHLO</name>
<reference evidence="13 14" key="1">
    <citation type="journal article" date="2017" name="Mol. Biol. Evol.">
        <title>The 4-celled Tetrabaena socialis nuclear genome reveals the essential components for genetic control of cell number at the origin of multicellularity in the volvocine lineage.</title>
        <authorList>
            <person name="Featherston J."/>
            <person name="Arakaki Y."/>
            <person name="Hanschen E.R."/>
            <person name="Ferris P.J."/>
            <person name="Michod R.E."/>
            <person name="Olson B.J.S.C."/>
            <person name="Nozaki H."/>
            <person name="Durand P.M."/>
        </authorList>
    </citation>
    <scope>NUCLEOTIDE SEQUENCE [LARGE SCALE GENOMIC DNA]</scope>
    <source>
        <strain evidence="13 14">NIES-571</strain>
    </source>
</reference>
<dbReference type="AlphaFoldDB" id="A0A2J8A9C6"/>
<dbReference type="GO" id="GO:0006430">
    <property type="term" value="P:lysyl-tRNA aminoacylation"/>
    <property type="evidence" value="ECO:0007669"/>
    <property type="project" value="InterPro"/>
</dbReference>
<sequence length="644" mass="72162">MSRIGRLCLCFSRVITRQAAAESLRLLAAAPGPILVPPRLFIADPWRSFSSSTMTTAEYALPEQWTEDLKDEKGEPLSKSEFKRRQKANRVAAERAQKEAAKAATAAAAPPKAAKEADGPALEDDSNEITDPTAYFENRVRNINSKKAKGLNPYPHKFHVSSSLPDFVAKYSALETGAQDAETTVAVAGRIYSKRGSGSKLVFYDLKADGVKIQIMADARNSELSLEAFAAAHNDCKRGDIVGVEGFPGKSKKGELSIFPRKFVVLSPCLHMPPSGHFGLKDQETRYRQRYLDLIANGEVRSIFFTRARVIQFVRRYLDTRGFLEVETPMMNMIPGGAAARPFVTHHNDLDMTLFMRIAPELFLKQLVIGGLERVYEIGRQFRNEGIDLTHNPEFTTCEFYQAYADYKDLLDTTETMISEMVKEIKGSYKISYHPEGQDKPAIEIDFTPPWRRISMVSGLEECLGTKLPTDLESEEARVLLSQLCVKHNVNCPAPQTTARLLDKLVGEFLEEQCVNPTFICDHPQLMSPLAKWHRDLPGMTERFELFINKREVCNAYTELNDPIKQRELFQDQAKAKTAGDDEAMFIDETFCTALEYGLPPTGGWGLGIDRMTMLLTDTCNIKEVLLFPAMKPDESGPKKEADS</sequence>
<dbReference type="PANTHER" id="PTHR42918:SF9">
    <property type="entry name" value="LYSINE--TRNA LIGASE"/>
    <property type="match status" value="1"/>
</dbReference>
<dbReference type="CDD" id="cd00775">
    <property type="entry name" value="LysRS_core"/>
    <property type="match status" value="1"/>
</dbReference>
<evidence type="ECO:0000259" key="12">
    <source>
        <dbReference type="PROSITE" id="PS50862"/>
    </source>
</evidence>
<evidence type="ECO:0000256" key="11">
    <source>
        <dbReference type="SAM" id="MobiDB-lite"/>
    </source>
</evidence>
<dbReference type="InterPro" id="IPR002313">
    <property type="entry name" value="Lys-tRNA-ligase_II"/>
</dbReference>
<dbReference type="InterPro" id="IPR045864">
    <property type="entry name" value="aa-tRNA-synth_II/BPL/LPL"/>
</dbReference>
<dbReference type="EMBL" id="PGGS01000105">
    <property type="protein sequence ID" value="PNH09083.1"/>
    <property type="molecule type" value="Genomic_DNA"/>
</dbReference>
<dbReference type="HAMAP" id="MF_00252">
    <property type="entry name" value="Lys_tRNA_synth_class2"/>
    <property type="match status" value="1"/>
</dbReference>
<feature type="region of interest" description="Disordered" evidence="11">
    <location>
        <begin position="65"/>
        <end position="129"/>
    </location>
</feature>
<evidence type="ECO:0000256" key="2">
    <source>
        <dbReference type="ARBA" id="ARBA00013166"/>
    </source>
</evidence>
<organism evidence="13 14">
    <name type="scientific">Tetrabaena socialis</name>
    <dbReference type="NCBI Taxonomy" id="47790"/>
    <lineage>
        <taxon>Eukaryota</taxon>
        <taxon>Viridiplantae</taxon>
        <taxon>Chlorophyta</taxon>
        <taxon>core chlorophytes</taxon>
        <taxon>Chlorophyceae</taxon>
        <taxon>CS clade</taxon>
        <taxon>Chlamydomonadales</taxon>
        <taxon>Tetrabaenaceae</taxon>
        <taxon>Tetrabaena</taxon>
    </lineage>
</organism>
<dbReference type="SUPFAM" id="SSF55681">
    <property type="entry name" value="Class II aaRS and biotin synthetases"/>
    <property type="match status" value="1"/>
</dbReference>
<evidence type="ECO:0000313" key="13">
    <source>
        <dbReference type="EMBL" id="PNH09083.1"/>
    </source>
</evidence>
<comment type="catalytic activity">
    <reaction evidence="9 10">
        <text>tRNA(Lys) + L-lysine + ATP = L-lysyl-tRNA(Lys) + AMP + diphosphate</text>
        <dbReference type="Rhea" id="RHEA:20792"/>
        <dbReference type="Rhea" id="RHEA-COMP:9696"/>
        <dbReference type="Rhea" id="RHEA-COMP:9697"/>
        <dbReference type="ChEBI" id="CHEBI:30616"/>
        <dbReference type="ChEBI" id="CHEBI:32551"/>
        <dbReference type="ChEBI" id="CHEBI:33019"/>
        <dbReference type="ChEBI" id="CHEBI:78442"/>
        <dbReference type="ChEBI" id="CHEBI:78529"/>
        <dbReference type="ChEBI" id="CHEBI:456215"/>
        <dbReference type="EC" id="6.1.1.6"/>
    </reaction>
</comment>
<dbReference type="PRINTS" id="PR00982">
    <property type="entry name" value="TRNASYNTHLYS"/>
</dbReference>
<dbReference type="Gene3D" id="2.40.50.140">
    <property type="entry name" value="Nucleic acid-binding proteins"/>
    <property type="match status" value="1"/>
</dbReference>
<dbReference type="GO" id="GO:0000049">
    <property type="term" value="F:tRNA binding"/>
    <property type="evidence" value="ECO:0007669"/>
    <property type="project" value="TreeGrafter"/>
</dbReference>
<dbReference type="OrthoDB" id="21243at2759"/>
<protein>
    <recommendedName>
        <fullName evidence="2 10">Lysine--tRNA ligase</fullName>
        <ecNumber evidence="2 10">6.1.1.6</ecNumber>
    </recommendedName>
    <alternativeName>
        <fullName evidence="8 10">Lysyl-tRNA synthetase</fullName>
    </alternativeName>
</protein>
<comment type="similarity">
    <text evidence="1">Belongs to the class-II aminoacyl-tRNA synthetase family.</text>
</comment>
<feature type="compositionally biased region" description="Basic and acidic residues" evidence="11">
    <location>
        <begin position="92"/>
        <end position="101"/>
    </location>
</feature>
<evidence type="ECO:0000256" key="3">
    <source>
        <dbReference type="ARBA" id="ARBA00022598"/>
    </source>
</evidence>
<dbReference type="Gene3D" id="3.30.930.10">
    <property type="entry name" value="Bira Bifunctional Protein, Domain 2"/>
    <property type="match status" value="1"/>
</dbReference>
<dbReference type="PANTHER" id="PTHR42918">
    <property type="entry name" value="LYSYL-TRNA SYNTHETASE"/>
    <property type="match status" value="1"/>
</dbReference>
<feature type="compositionally biased region" description="Basic and acidic residues" evidence="11">
    <location>
        <begin position="67"/>
        <end position="83"/>
    </location>
</feature>
<dbReference type="InterPro" id="IPR018149">
    <property type="entry name" value="Lys-tRNA-synth_II_C"/>
</dbReference>
<accession>A0A2J8A9C6</accession>
<evidence type="ECO:0000256" key="9">
    <source>
        <dbReference type="ARBA" id="ARBA00048573"/>
    </source>
</evidence>
<dbReference type="InterPro" id="IPR044136">
    <property type="entry name" value="Lys-tRNA-ligase_II_N"/>
</dbReference>
<comment type="caution">
    <text evidence="13">The sequence shown here is derived from an EMBL/GenBank/DDBJ whole genome shotgun (WGS) entry which is preliminary data.</text>
</comment>
<dbReference type="InterPro" id="IPR004364">
    <property type="entry name" value="Aa-tRNA-synt_II"/>
</dbReference>
<dbReference type="SUPFAM" id="SSF50249">
    <property type="entry name" value="Nucleic acid-binding proteins"/>
    <property type="match status" value="1"/>
</dbReference>
<keyword evidence="7" id="KW-0030">Aminoacyl-tRNA synthetase</keyword>
<dbReference type="FunFam" id="3.30.930.10:FF:000211">
    <property type="entry name" value="Lysine--tRNA ligase"/>
    <property type="match status" value="1"/>
</dbReference>
<evidence type="ECO:0000256" key="7">
    <source>
        <dbReference type="ARBA" id="ARBA00023146"/>
    </source>
</evidence>
<evidence type="ECO:0000256" key="4">
    <source>
        <dbReference type="ARBA" id="ARBA00022741"/>
    </source>
</evidence>
<feature type="domain" description="Aminoacyl-transfer RNA synthetases class-II family profile" evidence="12">
    <location>
        <begin position="307"/>
        <end position="633"/>
    </location>
</feature>
<evidence type="ECO:0000256" key="5">
    <source>
        <dbReference type="ARBA" id="ARBA00022840"/>
    </source>
</evidence>
<evidence type="ECO:0000256" key="8">
    <source>
        <dbReference type="ARBA" id="ARBA00030563"/>
    </source>
</evidence>
<dbReference type="InterPro" id="IPR012340">
    <property type="entry name" value="NA-bd_OB-fold"/>
</dbReference>
<dbReference type="GO" id="GO:0005829">
    <property type="term" value="C:cytosol"/>
    <property type="evidence" value="ECO:0007669"/>
    <property type="project" value="TreeGrafter"/>
</dbReference>
<dbReference type="EC" id="6.1.1.6" evidence="2 10"/>
<dbReference type="InterPro" id="IPR034762">
    <property type="entry name" value="Lys-tRNA-ligase_II_bac/euk"/>
</dbReference>
<feature type="compositionally biased region" description="Low complexity" evidence="11">
    <location>
        <begin position="102"/>
        <end position="112"/>
    </location>
</feature>
<keyword evidence="4" id="KW-0547">Nucleotide-binding</keyword>
<dbReference type="InterPro" id="IPR004365">
    <property type="entry name" value="NA-bd_OB_tRNA"/>
</dbReference>
<evidence type="ECO:0000256" key="1">
    <source>
        <dbReference type="ARBA" id="ARBA00008226"/>
    </source>
</evidence>
<dbReference type="Pfam" id="PF00152">
    <property type="entry name" value="tRNA-synt_2"/>
    <property type="match status" value="1"/>
</dbReference>
<dbReference type="InterPro" id="IPR006195">
    <property type="entry name" value="aa-tRNA-synth_II"/>
</dbReference>
<proteinExistence type="inferred from homology"/>
<dbReference type="GO" id="GO:0004824">
    <property type="term" value="F:lysine-tRNA ligase activity"/>
    <property type="evidence" value="ECO:0007669"/>
    <property type="project" value="UniProtKB-EC"/>
</dbReference>
<evidence type="ECO:0000313" key="14">
    <source>
        <dbReference type="Proteomes" id="UP000236333"/>
    </source>
</evidence>
<dbReference type="NCBIfam" id="NF001756">
    <property type="entry name" value="PRK00484.1"/>
    <property type="match status" value="1"/>
</dbReference>
<keyword evidence="6" id="KW-0648">Protein biosynthesis</keyword>
<evidence type="ECO:0000256" key="6">
    <source>
        <dbReference type="ARBA" id="ARBA00022917"/>
    </source>
</evidence>
<gene>
    <name evidence="13" type="ORF">TSOC_004335</name>
</gene>
<dbReference type="PIRSF" id="PIRSF039101">
    <property type="entry name" value="LysRS2"/>
    <property type="match status" value="1"/>
</dbReference>
<keyword evidence="3 13" id="KW-0436">Ligase</keyword>
<keyword evidence="14" id="KW-1185">Reference proteome</keyword>
<dbReference type="CDD" id="cd04322">
    <property type="entry name" value="LysRS_N"/>
    <property type="match status" value="1"/>
</dbReference>
<dbReference type="PROSITE" id="PS50862">
    <property type="entry name" value="AA_TRNA_LIGASE_II"/>
    <property type="match status" value="1"/>
</dbReference>
<dbReference type="GO" id="GO:0005524">
    <property type="term" value="F:ATP binding"/>
    <property type="evidence" value="ECO:0007669"/>
    <property type="project" value="UniProtKB-KW"/>
</dbReference>
<evidence type="ECO:0000256" key="10">
    <source>
        <dbReference type="RuleBase" id="RU003748"/>
    </source>
</evidence>
<keyword evidence="5" id="KW-0067">ATP-binding</keyword>
<dbReference type="NCBIfam" id="TIGR00499">
    <property type="entry name" value="lysS_bact"/>
    <property type="match status" value="1"/>
</dbReference>
<dbReference type="Pfam" id="PF01336">
    <property type="entry name" value="tRNA_anti-codon"/>
    <property type="match status" value="1"/>
</dbReference>